<keyword evidence="2" id="KW-1185">Reference proteome</keyword>
<dbReference type="Proteomes" id="UP001652663">
    <property type="component" value="Chromosome 20"/>
</dbReference>
<evidence type="ECO:0000313" key="2">
    <source>
        <dbReference type="Proteomes" id="UP001652663"/>
    </source>
</evidence>
<feature type="compositionally biased region" description="Low complexity" evidence="1">
    <location>
        <begin position="429"/>
        <end position="438"/>
    </location>
</feature>
<name>A0ABM4R657_BOSIN</name>
<proteinExistence type="predicted"/>
<feature type="compositionally biased region" description="Low complexity" evidence="1">
    <location>
        <begin position="119"/>
        <end position="131"/>
    </location>
</feature>
<accession>A0ABM4R657</accession>
<feature type="region of interest" description="Disordered" evidence="1">
    <location>
        <begin position="472"/>
        <end position="504"/>
    </location>
</feature>
<organism evidence="2 3">
    <name type="scientific">Bos indicus</name>
    <name type="common">Zebu</name>
    <dbReference type="NCBI Taxonomy" id="9915"/>
    <lineage>
        <taxon>Eukaryota</taxon>
        <taxon>Metazoa</taxon>
        <taxon>Chordata</taxon>
        <taxon>Craniata</taxon>
        <taxon>Vertebrata</taxon>
        <taxon>Euteleostomi</taxon>
        <taxon>Mammalia</taxon>
        <taxon>Eutheria</taxon>
        <taxon>Laurasiatheria</taxon>
        <taxon>Artiodactyla</taxon>
        <taxon>Ruminantia</taxon>
        <taxon>Pecora</taxon>
        <taxon>Bovidae</taxon>
        <taxon>Bovinae</taxon>
        <taxon>Bos</taxon>
    </lineage>
</organism>
<dbReference type="GeneID" id="139178046"/>
<feature type="compositionally biased region" description="Low complexity" evidence="1">
    <location>
        <begin position="30"/>
        <end position="55"/>
    </location>
</feature>
<reference evidence="3" key="1">
    <citation type="submission" date="2025-08" db="UniProtKB">
        <authorList>
            <consortium name="RefSeq"/>
        </authorList>
    </citation>
    <scope>IDENTIFICATION</scope>
    <source>
        <tissue evidence="3">Blood</tissue>
    </source>
</reference>
<feature type="compositionally biased region" description="Pro residues" evidence="1">
    <location>
        <begin position="91"/>
        <end position="118"/>
    </location>
</feature>
<evidence type="ECO:0000256" key="1">
    <source>
        <dbReference type="SAM" id="MobiDB-lite"/>
    </source>
</evidence>
<gene>
    <name evidence="3" type="primary">LOC139178046</name>
</gene>
<feature type="compositionally biased region" description="Basic residues" evidence="1">
    <location>
        <begin position="59"/>
        <end position="79"/>
    </location>
</feature>
<sequence length="520" mass="54654">MVGAGRGGPRHAEQRAGRAAPSIHARPGREAAAGAGTASPGRPARALARAAPRAGGAAGRRRRRWRRRQLGAARPHRAVRASPSHSRGLPAPAPPPHLPGRPPRPRPPLCPLPLPRPQIGPQGPAQRPPAATWGGGGGDERPGPPSPAAYCAPDSRARIGATGDAPGIGRHGPSPPAGGVRGSHAHLLRFVLACCTGRASARGLAAGRRPRAAPACPRGTQIPGAFVASRQEGPEHSGETIVTGQTASGRTWSLAVTREGTRQSQAAGGTRGCPGSADPRRPVVNCRIGLEQSPPASACRRWPPGCKCGGSTRWLGARPPARMAWNPATASRVTAGSSRTPRPPLSGSRTWMLRSRARRLFRPVERRSLNGHWASVTFGCPPHRDGRERAGARANRWPVLLERVGEDTRVSGNRGFLEAELWETAAWGSRSSSESSGGADRGALHSLPGTPGRREGPAAMRPEVVRTGGEGALWPADAASSPPRWAWRRPQPLRAPRPGLPHVDCIRGKRTATLERLNKA</sequence>
<feature type="region of interest" description="Disordered" evidence="1">
    <location>
        <begin position="429"/>
        <end position="458"/>
    </location>
</feature>
<protein>
    <submittedName>
        <fullName evidence="3">Transcription initiation factor TFIID subunit 4-like</fullName>
    </submittedName>
</protein>
<dbReference type="RefSeq" id="XP_070631032.1">
    <property type="nucleotide sequence ID" value="XM_070774931.1"/>
</dbReference>
<feature type="region of interest" description="Disordered" evidence="1">
    <location>
        <begin position="1"/>
        <end position="153"/>
    </location>
</feature>
<evidence type="ECO:0000313" key="3">
    <source>
        <dbReference type="RefSeq" id="XP_070631032.1"/>
    </source>
</evidence>